<dbReference type="InterPro" id="IPR006311">
    <property type="entry name" value="TAT_signal"/>
</dbReference>
<comment type="caution">
    <text evidence="6">The sequence shown here is derived from an EMBL/GenBank/DDBJ whole genome shotgun (WGS) entry which is preliminary data.</text>
</comment>
<dbReference type="EMBL" id="QICB01000006">
    <property type="protein sequence ID" value="RNL19208.1"/>
    <property type="molecule type" value="Genomic_DNA"/>
</dbReference>
<sequence length="538" mass="57942">MMELTRRDLFKFGGVAAIGAAGAGMLAGCAPQGGKSVESGAKGAADNGLPSFFQQPEAIADIAETKEFDVVVVGAGAAGVPCALAAAEQGAKVALIQKESQAISQGNTCDSLLADQTDEAGRAAVVSWITEQSAWRSHRDQVSLWAENSGEALKWLWGKSEEAGCQIQDTTAKWTTPIQTIDGQSITYFAFDYGPKPYNTGSGMRDLCDYFGGKDGLEIFYSCRAEQLATDDSGKVVGVICEMDNQYVQFNGAKGVVVATGDYTNDDEMMAYYNPDMANIDRKQNNKTGDGHKMMVWAGARMESVCGAKVQHDFDAGPGSMADMPFLCVKNDGTRFCNEARSAMAYMGNFLTGAEDNGWYTQVFDSNYMTDCADWPGKLYDPEAMKAYMPEEEGEKKGVYEDLVNTFAADTIEELGEKLGLTDVDAFVATVERYNQLVEAGVDSDMGKEAKWLKPIVQPPFYGIHRHIRLSAIVHGVNVDGEMNVLDAEGNPIEGLYAIGNCAGNFFGSPDYPMDLPGLSLGRCHTQGYVVGRALAAK</sequence>
<evidence type="ECO:0000259" key="5">
    <source>
        <dbReference type="Pfam" id="PF00890"/>
    </source>
</evidence>
<dbReference type="Proteomes" id="UP000267368">
    <property type="component" value="Unassembled WGS sequence"/>
</dbReference>
<dbReference type="OrthoDB" id="9813348at2"/>
<evidence type="ECO:0000313" key="7">
    <source>
        <dbReference type="Proteomes" id="UP000267368"/>
    </source>
</evidence>
<protein>
    <submittedName>
        <fullName evidence="6">FAD-binding dehydrogenase</fullName>
    </submittedName>
</protein>
<dbReference type="InterPro" id="IPR036188">
    <property type="entry name" value="FAD/NAD-bd_sf"/>
</dbReference>
<feature type="domain" description="FAD-dependent oxidoreductase 2 FAD-binding" evidence="5">
    <location>
        <begin position="69"/>
        <end position="505"/>
    </location>
</feature>
<evidence type="ECO:0000256" key="3">
    <source>
        <dbReference type="ARBA" id="ARBA00022827"/>
    </source>
</evidence>
<dbReference type="AlphaFoldDB" id="A0A3N0ADZ3"/>
<dbReference type="PRINTS" id="PR00411">
    <property type="entry name" value="PNDRDTASEI"/>
</dbReference>
<dbReference type="SUPFAM" id="SSF56425">
    <property type="entry name" value="Succinate dehydrogenase/fumarate reductase flavoprotein, catalytic domain"/>
    <property type="match status" value="1"/>
</dbReference>
<dbReference type="PROSITE" id="PS51318">
    <property type="entry name" value="TAT"/>
    <property type="match status" value="1"/>
</dbReference>
<organism evidence="6 7">
    <name type="scientific">Slackia faecicanis</name>
    <dbReference type="NCBI Taxonomy" id="255723"/>
    <lineage>
        <taxon>Bacteria</taxon>
        <taxon>Bacillati</taxon>
        <taxon>Actinomycetota</taxon>
        <taxon>Coriobacteriia</taxon>
        <taxon>Eggerthellales</taxon>
        <taxon>Eggerthellaceae</taxon>
        <taxon>Slackia</taxon>
    </lineage>
</organism>
<name>A0A3N0ADZ3_9ACTN</name>
<reference evidence="7" key="1">
    <citation type="submission" date="2018-05" db="EMBL/GenBank/DDBJ databases">
        <title>Genome Sequencing of selected type strains of the family Eggerthellaceae.</title>
        <authorList>
            <person name="Danylec N."/>
            <person name="Stoll D.A."/>
            <person name="Doetsch A."/>
            <person name="Huch M."/>
        </authorList>
    </citation>
    <scope>NUCLEOTIDE SEQUENCE [LARGE SCALE GENOMIC DNA]</scope>
    <source>
        <strain evidence="7">DSM 17537</strain>
    </source>
</reference>
<proteinExistence type="predicted"/>
<dbReference type="InterPro" id="IPR050315">
    <property type="entry name" value="FAD-oxidoreductase_2"/>
</dbReference>
<keyword evidence="3" id="KW-0274">FAD</keyword>
<dbReference type="Gene3D" id="3.90.700.10">
    <property type="entry name" value="Succinate dehydrogenase/fumarate reductase flavoprotein, catalytic domain"/>
    <property type="match status" value="1"/>
</dbReference>
<evidence type="ECO:0000256" key="1">
    <source>
        <dbReference type="ARBA" id="ARBA00001974"/>
    </source>
</evidence>
<evidence type="ECO:0000256" key="2">
    <source>
        <dbReference type="ARBA" id="ARBA00022630"/>
    </source>
</evidence>
<keyword evidence="4" id="KW-0560">Oxidoreductase</keyword>
<accession>A0A3N0ADZ3</accession>
<dbReference type="Gene3D" id="3.50.50.60">
    <property type="entry name" value="FAD/NAD(P)-binding domain"/>
    <property type="match status" value="2"/>
</dbReference>
<dbReference type="PANTHER" id="PTHR43400:SF7">
    <property type="entry name" value="FAD-DEPENDENT OXIDOREDUCTASE 2 FAD BINDING DOMAIN-CONTAINING PROTEIN"/>
    <property type="match status" value="1"/>
</dbReference>
<dbReference type="PANTHER" id="PTHR43400">
    <property type="entry name" value="FUMARATE REDUCTASE"/>
    <property type="match status" value="1"/>
</dbReference>
<evidence type="ECO:0000256" key="4">
    <source>
        <dbReference type="ARBA" id="ARBA00023002"/>
    </source>
</evidence>
<dbReference type="InterPro" id="IPR027477">
    <property type="entry name" value="Succ_DH/fumarate_Rdtase_cat_sf"/>
</dbReference>
<dbReference type="PROSITE" id="PS51257">
    <property type="entry name" value="PROKAR_LIPOPROTEIN"/>
    <property type="match status" value="1"/>
</dbReference>
<dbReference type="InterPro" id="IPR003953">
    <property type="entry name" value="FAD-dep_OxRdtase_2_FAD-bd"/>
</dbReference>
<dbReference type="GO" id="GO:0033765">
    <property type="term" value="F:steroid dehydrogenase activity, acting on the CH-CH group of donors"/>
    <property type="evidence" value="ECO:0007669"/>
    <property type="project" value="UniProtKB-ARBA"/>
</dbReference>
<dbReference type="Pfam" id="PF00890">
    <property type="entry name" value="FAD_binding_2"/>
    <property type="match status" value="1"/>
</dbReference>
<comment type="cofactor">
    <cofactor evidence="1">
        <name>FAD</name>
        <dbReference type="ChEBI" id="CHEBI:57692"/>
    </cofactor>
</comment>
<dbReference type="SUPFAM" id="SSF51905">
    <property type="entry name" value="FAD/NAD(P)-binding domain"/>
    <property type="match status" value="1"/>
</dbReference>
<dbReference type="PRINTS" id="PR00368">
    <property type="entry name" value="FADPNR"/>
</dbReference>
<keyword evidence="2" id="KW-0285">Flavoprotein</keyword>
<keyword evidence="7" id="KW-1185">Reference proteome</keyword>
<gene>
    <name evidence="6" type="ORF">DMP07_07595</name>
</gene>
<evidence type="ECO:0000313" key="6">
    <source>
        <dbReference type="EMBL" id="RNL19208.1"/>
    </source>
</evidence>